<evidence type="ECO:0000313" key="6">
    <source>
        <dbReference type="Proteomes" id="UP001492380"/>
    </source>
</evidence>
<comment type="caution">
    <text evidence="5">The sequence shown here is derived from an EMBL/GenBank/DDBJ whole genome shotgun (WGS) entry which is preliminary data.</text>
</comment>
<dbReference type="InterPro" id="IPR029063">
    <property type="entry name" value="SAM-dependent_MTases_sf"/>
</dbReference>
<dbReference type="InterPro" id="IPR030382">
    <property type="entry name" value="MeTrfase_TRM5/TYW2"/>
</dbReference>
<gene>
    <name evidence="5" type="ORF">HDK90DRAFT_453299</name>
</gene>
<dbReference type="SUPFAM" id="SSF53335">
    <property type="entry name" value="S-adenosyl-L-methionine-dependent methyltransferases"/>
    <property type="match status" value="1"/>
</dbReference>
<dbReference type="PANTHER" id="PTHR23245">
    <property type="entry name" value="TRNA METHYLTRANSFERASE"/>
    <property type="match status" value="1"/>
</dbReference>
<dbReference type="Proteomes" id="UP001492380">
    <property type="component" value="Unassembled WGS sequence"/>
</dbReference>
<feature type="domain" description="SAM-dependent methyltransferase TRM5/TYW2-type" evidence="4">
    <location>
        <begin position="215"/>
        <end position="546"/>
    </location>
</feature>
<dbReference type="GO" id="GO:0032259">
    <property type="term" value="P:methylation"/>
    <property type="evidence" value="ECO:0007669"/>
    <property type="project" value="UniProtKB-KW"/>
</dbReference>
<evidence type="ECO:0000259" key="4">
    <source>
        <dbReference type="PROSITE" id="PS51684"/>
    </source>
</evidence>
<keyword evidence="5" id="KW-0808">Transferase</keyword>
<sequence>MSSPLPSFALVVPAKDVKAVKTLLETRGSLDKTRKIEAYTPDTPDAGISSSTTATTTVPGQKHLLVPVLSTASSTVEDIHDDIAALFPPGQTLYPLVPLPAASNSSARQANIPKNPLHAAFSTALSSRLPASLLQSLSLDVATLVAALPATYLVYAPLLLLPAHTFAAPPWQTLLRAAPADGEVMRAIWACVASGMGVGAVATNAAIPLSSSSSSSSSPSAHHHQKPGEEHVDQNTSSWNALRSPTGLTPLYGPFGARVSSPNPSKQDFDDALWVAARQNGVAQVWAPLYTMFSRGNVKEKARLLSLLPRLHNPSVRASPAPGYAERYASLDLYAGIGYFAFSHRRAGARPVLCWELNPWSVEGLRRGAAANGWTTCVVPSPSPSPSCSSSSADDQGKERSLDVGVDLDVDFIVFPHSNAHALRDLSWLSSLSPSQSSTPSPSFTLPPIRHANLGLLPSSCGSYRTAVRSIDASLGGWLHVHENFGAEEMEERAGVVVRELRAMWRERWEGEGEGDGDGVRLVHLEKVKTYAPGVWHVVLDIWIPPTSPSPPLNK</sequence>
<dbReference type="GO" id="GO:0008168">
    <property type="term" value="F:methyltransferase activity"/>
    <property type="evidence" value="ECO:0007669"/>
    <property type="project" value="UniProtKB-KW"/>
</dbReference>
<comment type="catalytic activity">
    <reaction evidence="2">
        <text>4-demethylwyosine(37) in tRNA(Phe) + S-adenosyl-L-methionine = 4-demethyl-7-[(3S)-3-amino-3-carboxypropyl]wyosine(37) in tRNA(Phe) + S-methyl-5'-thioadenosine + H(+)</text>
        <dbReference type="Rhea" id="RHEA:36355"/>
        <dbReference type="Rhea" id="RHEA-COMP:10164"/>
        <dbReference type="Rhea" id="RHEA-COMP:10378"/>
        <dbReference type="ChEBI" id="CHEBI:15378"/>
        <dbReference type="ChEBI" id="CHEBI:17509"/>
        <dbReference type="ChEBI" id="CHEBI:59789"/>
        <dbReference type="ChEBI" id="CHEBI:64315"/>
        <dbReference type="ChEBI" id="CHEBI:73550"/>
        <dbReference type="EC" id="2.5.1.114"/>
    </reaction>
</comment>
<dbReference type="Gene3D" id="3.40.50.150">
    <property type="entry name" value="Vaccinia Virus protein VP39"/>
    <property type="match status" value="1"/>
</dbReference>
<feature type="region of interest" description="Disordered" evidence="3">
    <location>
        <begin position="212"/>
        <end position="240"/>
    </location>
</feature>
<reference evidence="5 6" key="1">
    <citation type="submission" date="2024-04" db="EMBL/GenBank/DDBJ databases">
        <title>Phyllosticta paracitricarpa is synonymous to the EU quarantine fungus P. citricarpa based on phylogenomic analyses.</title>
        <authorList>
            <consortium name="Lawrence Berkeley National Laboratory"/>
            <person name="Van Ingen-Buijs V.A."/>
            <person name="Van Westerhoven A.C."/>
            <person name="Haridas S."/>
            <person name="Skiadas P."/>
            <person name="Martin F."/>
            <person name="Groenewald J.Z."/>
            <person name="Crous P.W."/>
            <person name="Seidl M.F."/>
        </authorList>
    </citation>
    <scope>NUCLEOTIDE SEQUENCE [LARGE SCALE GENOMIC DNA]</scope>
    <source>
        <strain evidence="5 6">CBS 123374</strain>
    </source>
</reference>
<dbReference type="PANTHER" id="PTHR23245:SF25">
    <property type="entry name" value="TRNA WYBUTOSINE-SYNTHESIZING PROTEIN 2 HOMOLOG"/>
    <property type="match status" value="1"/>
</dbReference>
<dbReference type="PROSITE" id="PS51684">
    <property type="entry name" value="SAM_MT_TRM5_TYW2"/>
    <property type="match status" value="1"/>
</dbReference>
<organism evidence="5 6">
    <name type="scientific">Phyllosticta capitalensis</name>
    <dbReference type="NCBI Taxonomy" id="121624"/>
    <lineage>
        <taxon>Eukaryota</taxon>
        <taxon>Fungi</taxon>
        <taxon>Dikarya</taxon>
        <taxon>Ascomycota</taxon>
        <taxon>Pezizomycotina</taxon>
        <taxon>Dothideomycetes</taxon>
        <taxon>Dothideomycetes incertae sedis</taxon>
        <taxon>Botryosphaeriales</taxon>
        <taxon>Phyllostictaceae</taxon>
        <taxon>Phyllosticta</taxon>
    </lineage>
</organism>
<feature type="region of interest" description="Disordered" evidence="3">
    <location>
        <begin position="381"/>
        <end position="400"/>
    </location>
</feature>
<dbReference type="EC" id="2.5.1.114" evidence="1"/>
<proteinExistence type="predicted"/>
<dbReference type="EMBL" id="JBBWRZ010000005">
    <property type="protein sequence ID" value="KAK8236017.1"/>
    <property type="molecule type" value="Genomic_DNA"/>
</dbReference>
<protein>
    <recommendedName>
        <fullName evidence="1">tRNA(Phe) (4-demethylwyosine(37)-C(7)) aminocarboxypropyltransferase</fullName>
        <ecNumber evidence="1">2.5.1.114</ecNumber>
    </recommendedName>
</protein>
<evidence type="ECO:0000256" key="2">
    <source>
        <dbReference type="ARBA" id="ARBA00049400"/>
    </source>
</evidence>
<evidence type="ECO:0000256" key="1">
    <source>
        <dbReference type="ARBA" id="ARBA00012265"/>
    </source>
</evidence>
<accession>A0ABR1YRE4</accession>
<keyword evidence="6" id="KW-1185">Reference proteome</keyword>
<evidence type="ECO:0000313" key="5">
    <source>
        <dbReference type="EMBL" id="KAK8236017.1"/>
    </source>
</evidence>
<evidence type="ECO:0000256" key="3">
    <source>
        <dbReference type="SAM" id="MobiDB-lite"/>
    </source>
</evidence>
<keyword evidence="5" id="KW-0489">Methyltransferase</keyword>
<name>A0ABR1YRE4_9PEZI</name>